<proteinExistence type="predicted"/>
<keyword evidence="2" id="KW-1185">Reference proteome</keyword>
<dbReference type="Proteomes" id="UP001178507">
    <property type="component" value="Unassembled WGS sequence"/>
</dbReference>
<sequence length="238" mass="27253">MALQQQSQLLQESDDFDMDAMIGALDSLIEAFQVCQVDSDAHFILHGSSPDVELTCVCLSHLGLLYKHLGMMKQAERRYYDCISQALSMRAQDLDVSSVISGCPLKGELYQKQWFLDATKFMRDVQAKRQQEIEAKRLCRLALIEEEVKQLHANGNTLEALSQWLTKRYPRAEALEPLSDPPPKANFFRFQLAYSPDKQQGKTPPPSWTKSSESWNDFCTEVAKKLNYYYEVLLKGMN</sequence>
<dbReference type="AlphaFoldDB" id="A0AA36N7Y2"/>
<gene>
    <name evidence="1" type="ORF">EVOR1521_LOCUS25237</name>
</gene>
<comment type="caution">
    <text evidence="1">The sequence shown here is derived from an EMBL/GenBank/DDBJ whole genome shotgun (WGS) entry which is preliminary data.</text>
</comment>
<evidence type="ECO:0000313" key="2">
    <source>
        <dbReference type="Proteomes" id="UP001178507"/>
    </source>
</evidence>
<dbReference type="EMBL" id="CAUJNA010003448">
    <property type="protein sequence ID" value="CAJ1402320.1"/>
    <property type="molecule type" value="Genomic_DNA"/>
</dbReference>
<reference evidence="1" key="1">
    <citation type="submission" date="2023-08" db="EMBL/GenBank/DDBJ databases">
        <authorList>
            <person name="Chen Y."/>
            <person name="Shah S."/>
            <person name="Dougan E. K."/>
            <person name="Thang M."/>
            <person name="Chan C."/>
        </authorList>
    </citation>
    <scope>NUCLEOTIDE SEQUENCE</scope>
</reference>
<protein>
    <submittedName>
        <fullName evidence="1">Uncharacterized protein</fullName>
    </submittedName>
</protein>
<name>A0AA36N7Y2_9DINO</name>
<evidence type="ECO:0000313" key="1">
    <source>
        <dbReference type="EMBL" id="CAJ1402320.1"/>
    </source>
</evidence>
<organism evidence="1 2">
    <name type="scientific">Effrenium voratum</name>
    <dbReference type="NCBI Taxonomy" id="2562239"/>
    <lineage>
        <taxon>Eukaryota</taxon>
        <taxon>Sar</taxon>
        <taxon>Alveolata</taxon>
        <taxon>Dinophyceae</taxon>
        <taxon>Suessiales</taxon>
        <taxon>Symbiodiniaceae</taxon>
        <taxon>Effrenium</taxon>
    </lineage>
</organism>
<accession>A0AA36N7Y2</accession>